<gene>
    <name evidence="7" type="ORF">P167DRAFT_478650</name>
</gene>
<dbReference type="Gene3D" id="3.40.50.720">
    <property type="entry name" value="NAD(P)-binding Rossmann-like Domain"/>
    <property type="match status" value="1"/>
</dbReference>
<dbReference type="OrthoDB" id="201656at2759"/>
<dbReference type="SUPFAM" id="SSF50129">
    <property type="entry name" value="GroES-like"/>
    <property type="match status" value="1"/>
</dbReference>
<evidence type="ECO:0000256" key="1">
    <source>
        <dbReference type="ARBA" id="ARBA00001947"/>
    </source>
</evidence>
<dbReference type="STRING" id="1392247.A0A3N4L5H2"/>
<dbReference type="InterPro" id="IPR013154">
    <property type="entry name" value="ADH-like_N"/>
</dbReference>
<dbReference type="Proteomes" id="UP000277580">
    <property type="component" value="Unassembled WGS sequence"/>
</dbReference>
<evidence type="ECO:0000259" key="6">
    <source>
        <dbReference type="Pfam" id="PF08240"/>
    </source>
</evidence>
<keyword evidence="3" id="KW-0479">Metal-binding</keyword>
<evidence type="ECO:0000313" key="7">
    <source>
        <dbReference type="EMBL" id="RPB17816.1"/>
    </source>
</evidence>
<evidence type="ECO:0000313" key="8">
    <source>
        <dbReference type="Proteomes" id="UP000277580"/>
    </source>
</evidence>
<organism evidence="7 8">
    <name type="scientific">Morchella conica CCBAS932</name>
    <dbReference type="NCBI Taxonomy" id="1392247"/>
    <lineage>
        <taxon>Eukaryota</taxon>
        <taxon>Fungi</taxon>
        <taxon>Dikarya</taxon>
        <taxon>Ascomycota</taxon>
        <taxon>Pezizomycotina</taxon>
        <taxon>Pezizomycetes</taxon>
        <taxon>Pezizales</taxon>
        <taxon>Morchellaceae</taxon>
        <taxon>Morchella</taxon>
    </lineage>
</organism>
<name>A0A3N4L5H2_9PEZI</name>
<dbReference type="PANTHER" id="PTHR43161:SF9">
    <property type="entry name" value="SORBITOL DEHYDROGENASE"/>
    <property type="match status" value="1"/>
</dbReference>
<protein>
    <submittedName>
        <fullName evidence="7">GroES-like protein</fullName>
    </submittedName>
</protein>
<dbReference type="Pfam" id="PF08240">
    <property type="entry name" value="ADH_N"/>
    <property type="match status" value="1"/>
</dbReference>
<dbReference type="Gene3D" id="3.90.180.10">
    <property type="entry name" value="Medium-chain alcohol dehydrogenases, catalytic domain"/>
    <property type="match status" value="1"/>
</dbReference>
<sequence>FVLKEPRQGIIEDDPIPLIRSHTDVIIRIYSRAFSAPDVTLWKNGPNDINDKGHVPGLHAAGVVTMVGPRCRRLKEGDRVIFSPLSPCRTCVFCKSVLHNLCPQRTALGIPPVDGTLQKFCVVPEDLCVVLPDNLTFEQGAVVGSYAFAFHVCRQARIKPGNSVVIFGENRCAKFCASAAKTFGATRVILIGRLDCNYYNIKPIDTPREIAKSILNRYKLNTGSHVVIEASGLDIYMNTGIYILRNRGTLVQAYTTAYGFDRPAEFPLRKACMKNLVFRGARGCLPEDFTASIEMLASGDLSMEEVKNIYEFEDTQAAFEKAHKKIN</sequence>
<dbReference type="GO" id="GO:0003939">
    <property type="term" value="F:L-iditol 2-dehydrogenase (NAD+) activity"/>
    <property type="evidence" value="ECO:0007669"/>
    <property type="project" value="TreeGrafter"/>
</dbReference>
<dbReference type="InterPro" id="IPR036291">
    <property type="entry name" value="NAD(P)-bd_dom_sf"/>
</dbReference>
<evidence type="ECO:0000256" key="4">
    <source>
        <dbReference type="ARBA" id="ARBA00022833"/>
    </source>
</evidence>
<accession>A0A3N4L5H2</accession>
<dbReference type="GO" id="GO:0006062">
    <property type="term" value="P:sorbitol catabolic process"/>
    <property type="evidence" value="ECO:0007669"/>
    <property type="project" value="TreeGrafter"/>
</dbReference>
<keyword evidence="8" id="KW-1185">Reference proteome</keyword>
<dbReference type="InParanoid" id="A0A3N4L5H2"/>
<keyword evidence="4" id="KW-0862">Zinc</keyword>
<dbReference type="PANTHER" id="PTHR43161">
    <property type="entry name" value="SORBITOL DEHYDROGENASE"/>
    <property type="match status" value="1"/>
</dbReference>
<feature type="non-terminal residue" evidence="7">
    <location>
        <position position="1"/>
    </location>
</feature>
<evidence type="ECO:0000256" key="2">
    <source>
        <dbReference type="ARBA" id="ARBA00008072"/>
    </source>
</evidence>
<dbReference type="GO" id="GO:0046872">
    <property type="term" value="F:metal ion binding"/>
    <property type="evidence" value="ECO:0007669"/>
    <property type="project" value="UniProtKB-KW"/>
</dbReference>
<comment type="similarity">
    <text evidence="2">Belongs to the zinc-containing alcohol dehydrogenase family.</text>
</comment>
<proteinExistence type="inferred from homology"/>
<feature type="domain" description="Alcohol dehydrogenase-like N-terminal" evidence="6">
    <location>
        <begin position="23"/>
        <end position="133"/>
    </location>
</feature>
<keyword evidence="5" id="KW-0560">Oxidoreductase</keyword>
<evidence type="ECO:0000256" key="5">
    <source>
        <dbReference type="ARBA" id="ARBA00023002"/>
    </source>
</evidence>
<dbReference type="SUPFAM" id="SSF51735">
    <property type="entry name" value="NAD(P)-binding Rossmann-fold domains"/>
    <property type="match status" value="1"/>
</dbReference>
<comment type="cofactor">
    <cofactor evidence="1">
        <name>Zn(2+)</name>
        <dbReference type="ChEBI" id="CHEBI:29105"/>
    </cofactor>
</comment>
<evidence type="ECO:0000256" key="3">
    <source>
        <dbReference type="ARBA" id="ARBA00022723"/>
    </source>
</evidence>
<reference evidence="7 8" key="1">
    <citation type="journal article" date="2018" name="Nat. Ecol. Evol.">
        <title>Pezizomycetes genomes reveal the molecular basis of ectomycorrhizal truffle lifestyle.</title>
        <authorList>
            <person name="Murat C."/>
            <person name="Payen T."/>
            <person name="Noel B."/>
            <person name="Kuo A."/>
            <person name="Morin E."/>
            <person name="Chen J."/>
            <person name="Kohler A."/>
            <person name="Krizsan K."/>
            <person name="Balestrini R."/>
            <person name="Da Silva C."/>
            <person name="Montanini B."/>
            <person name="Hainaut M."/>
            <person name="Levati E."/>
            <person name="Barry K.W."/>
            <person name="Belfiori B."/>
            <person name="Cichocki N."/>
            <person name="Clum A."/>
            <person name="Dockter R.B."/>
            <person name="Fauchery L."/>
            <person name="Guy J."/>
            <person name="Iotti M."/>
            <person name="Le Tacon F."/>
            <person name="Lindquist E.A."/>
            <person name="Lipzen A."/>
            <person name="Malagnac F."/>
            <person name="Mello A."/>
            <person name="Molinier V."/>
            <person name="Miyauchi S."/>
            <person name="Poulain J."/>
            <person name="Riccioni C."/>
            <person name="Rubini A."/>
            <person name="Sitrit Y."/>
            <person name="Splivallo R."/>
            <person name="Traeger S."/>
            <person name="Wang M."/>
            <person name="Zifcakova L."/>
            <person name="Wipf D."/>
            <person name="Zambonelli A."/>
            <person name="Paolocci F."/>
            <person name="Nowrousian M."/>
            <person name="Ottonello S."/>
            <person name="Baldrian P."/>
            <person name="Spatafora J.W."/>
            <person name="Henrissat B."/>
            <person name="Nagy L.G."/>
            <person name="Aury J.M."/>
            <person name="Wincker P."/>
            <person name="Grigoriev I.V."/>
            <person name="Bonfante P."/>
            <person name="Martin F.M."/>
        </authorList>
    </citation>
    <scope>NUCLEOTIDE SEQUENCE [LARGE SCALE GENOMIC DNA]</scope>
    <source>
        <strain evidence="7 8">CCBAS932</strain>
    </source>
</reference>
<dbReference type="AlphaFoldDB" id="A0A3N4L5H2"/>
<dbReference type="InterPro" id="IPR011032">
    <property type="entry name" value="GroES-like_sf"/>
</dbReference>
<dbReference type="EMBL" id="ML119105">
    <property type="protein sequence ID" value="RPB17816.1"/>
    <property type="molecule type" value="Genomic_DNA"/>
</dbReference>